<dbReference type="Proteomes" id="UP000077066">
    <property type="component" value="Unassembled WGS sequence"/>
</dbReference>
<dbReference type="NCBIfam" id="NF009945">
    <property type="entry name" value="PRK13409.1"/>
    <property type="match status" value="1"/>
</dbReference>
<organism evidence="5 6">
    <name type="scientific">Methanobrevibacter filiformis</name>
    <dbReference type="NCBI Taxonomy" id="55758"/>
    <lineage>
        <taxon>Archaea</taxon>
        <taxon>Methanobacteriati</taxon>
        <taxon>Methanobacteriota</taxon>
        <taxon>Methanomada group</taxon>
        <taxon>Methanobacteria</taxon>
        <taxon>Methanobacteriales</taxon>
        <taxon>Methanobacteriaceae</taxon>
        <taxon>Methanobrevibacter</taxon>
    </lineage>
</organism>
<sequence>MSRISILDHDRCKPKNCNYVCIDYCPGVRMEEDTIVIDERTNKPLISEELCNGCGICTNRCPFGAVNIINLPETLDTPIHRFGQNMFELFSLPNVKESSVVGILGQNGIGKSTIFRILSGEIIPNLGNYEEDKNKQENTIDESSWDEIINFYKGSELQTYFKNLSQRKSKVIHKAQMVDQLPKFVKGNVNDLLLKVDERNKIDQIVDDLDLRNILNRDIANLSGGELQRIAIAAAALRDGDFYYFDEPTSWLDVRQRLNAVKVIRSLAEDGKSVLVIEHDLATLDAISDYVHILYGKPGAYGVVSQMKGVRVGINAYINGFLKEENIRIRNRPIEFKVRPPTPEDEGTPLTSYTDINKKYKGFSLNAEAGEIFYDEIVTAFGPNGIGKTTFANILSENETPDSGEVDKKVEIAYKPQYIDNDFDGRVEDLLYMKAPTYGSNIFKSEILKPFALDELLNKNLSDLSGGELQRVAIAITLSQNADFYVFDEPTAFLDVEQRLITAKTIRKIIESRNSASLIIDHDIVFIDYISDRAMVFYGEPGLEGIATKPSDLRTSMNKFLNDLNITFRRDKETKRPRVNKLDSYLDREQKNSGEYYYLKE</sequence>
<comment type="caution">
    <text evidence="5">The sequence shown here is derived from an EMBL/GenBank/DDBJ whole genome shotgun (WGS) entry which is preliminary data.</text>
</comment>
<keyword evidence="6" id="KW-1185">Reference proteome</keyword>
<evidence type="ECO:0000256" key="2">
    <source>
        <dbReference type="ARBA" id="ARBA00022840"/>
    </source>
</evidence>
<dbReference type="GO" id="GO:0016887">
    <property type="term" value="F:ATP hydrolysis activity"/>
    <property type="evidence" value="ECO:0007669"/>
    <property type="project" value="InterPro"/>
</dbReference>
<dbReference type="STRING" id="55758.MBFIL_04550"/>
<feature type="domain" description="4Fe-4S ferredoxin-type" evidence="4">
    <location>
        <begin position="2"/>
        <end position="33"/>
    </location>
</feature>
<dbReference type="InterPro" id="IPR027417">
    <property type="entry name" value="P-loop_NTPase"/>
</dbReference>
<dbReference type="SUPFAM" id="SSF54862">
    <property type="entry name" value="4Fe-4S ferredoxins"/>
    <property type="match status" value="1"/>
</dbReference>
<keyword evidence="2 5" id="KW-0067">ATP-binding</keyword>
<dbReference type="EMBL" id="LWMT01000061">
    <property type="protein sequence ID" value="KZX16941.1"/>
    <property type="molecule type" value="Genomic_DNA"/>
</dbReference>
<dbReference type="InterPro" id="IPR003439">
    <property type="entry name" value="ABC_transporter-like_ATP-bd"/>
</dbReference>
<dbReference type="InterPro" id="IPR003593">
    <property type="entry name" value="AAA+_ATPase"/>
</dbReference>
<dbReference type="AlphaFoldDB" id="A0A166ERT6"/>
<evidence type="ECO:0000313" key="6">
    <source>
        <dbReference type="Proteomes" id="UP000077066"/>
    </source>
</evidence>
<dbReference type="PROSITE" id="PS50893">
    <property type="entry name" value="ABC_TRANSPORTER_2"/>
    <property type="match status" value="2"/>
</dbReference>
<dbReference type="GO" id="GO:0016491">
    <property type="term" value="F:oxidoreductase activity"/>
    <property type="evidence" value="ECO:0007669"/>
    <property type="project" value="UniProtKB-ARBA"/>
</dbReference>
<dbReference type="PROSITE" id="PS51379">
    <property type="entry name" value="4FE4S_FER_2"/>
    <property type="match status" value="2"/>
</dbReference>
<feature type="domain" description="ABC transporter" evidence="3">
    <location>
        <begin position="66"/>
        <end position="320"/>
    </location>
</feature>
<dbReference type="Gene3D" id="3.40.50.300">
    <property type="entry name" value="P-loop containing nucleotide triphosphate hydrolases"/>
    <property type="match status" value="2"/>
</dbReference>
<dbReference type="PROSITE" id="PS00211">
    <property type="entry name" value="ABC_TRANSPORTER_1"/>
    <property type="match status" value="2"/>
</dbReference>
<dbReference type="PROSITE" id="PS00198">
    <property type="entry name" value="4FE4S_FER_1"/>
    <property type="match status" value="1"/>
</dbReference>
<reference evidence="5 6" key="1">
    <citation type="submission" date="2016-04" db="EMBL/GenBank/DDBJ databases">
        <title>Genome sequence of Methanobrevibacter filiformis DSM 11501.</title>
        <authorList>
            <person name="Poehlein A."/>
            <person name="Seedorf H."/>
            <person name="Daniel R."/>
        </authorList>
    </citation>
    <scope>NUCLEOTIDE SEQUENCE [LARGE SCALE GENOMIC DNA]</scope>
    <source>
        <strain evidence="5 6">DSM 11501</strain>
    </source>
</reference>
<dbReference type="OrthoDB" id="30658at2157"/>
<dbReference type="InterPro" id="IPR007209">
    <property type="entry name" value="RNaseL-inhib-like_metal-bd_dom"/>
</dbReference>
<dbReference type="InterPro" id="IPR017871">
    <property type="entry name" value="ABC_transporter-like_CS"/>
</dbReference>
<dbReference type="FunFam" id="3.40.50.300:FF:001546">
    <property type="entry name" value="RNase L inhibitor homolog"/>
    <property type="match status" value="1"/>
</dbReference>
<feature type="domain" description="4Fe-4S ferredoxin-type" evidence="4">
    <location>
        <begin position="42"/>
        <end position="71"/>
    </location>
</feature>
<evidence type="ECO:0000256" key="1">
    <source>
        <dbReference type="ARBA" id="ARBA00022741"/>
    </source>
</evidence>
<dbReference type="InterPro" id="IPR017900">
    <property type="entry name" value="4Fe4S_Fe_S_CS"/>
</dbReference>
<dbReference type="PRINTS" id="PR01868">
    <property type="entry name" value="ABCEFAMILY"/>
</dbReference>
<evidence type="ECO:0000259" key="3">
    <source>
        <dbReference type="PROSITE" id="PS50893"/>
    </source>
</evidence>
<name>A0A166ERT6_9EURY</name>
<gene>
    <name evidence="5" type="ORF">MBFIL_04550</name>
</gene>
<keyword evidence="1" id="KW-0547">Nucleotide-binding</keyword>
<feature type="domain" description="ABC transporter" evidence="3">
    <location>
        <begin position="329"/>
        <end position="563"/>
    </location>
</feature>
<dbReference type="RefSeq" id="WP_066971105.1">
    <property type="nucleotide sequence ID" value="NZ_LWMT01000061.1"/>
</dbReference>
<dbReference type="Pfam" id="PF04068">
    <property type="entry name" value="Fer4_RLI"/>
    <property type="match status" value="1"/>
</dbReference>
<evidence type="ECO:0000259" key="4">
    <source>
        <dbReference type="PROSITE" id="PS51379"/>
    </source>
</evidence>
<dbReference type="PANTHER" id="PTHR19248">
    <property type="entry name" value="ATP-BINDING TRANSPORT PROTEIN-RELATED"/>
    <property type="match status" value="1"/>
</dbReference>
<dbReference type="InterPro" id="IPR013283">
    <property type="entry name" value="RLI1"/>
</dbReference>
<evidence type="ECO:0000313" key="5">
    <source>
        <dbReference type="EMBL" id="KZX16941.1"/>
    </source>
</evidence>
<accession>A0A166ERT6</accession>
<proteinExistence type="predicted"/>
<dbReference type="InterPro" id="IPR017896">
    <property type="entry name" value="4Fe4S_Fe-S-bd"/>
</dbReference>
<dbReference type="PATRIC" id="fig|55758.3.peg.505"/>
<dbReference type="SMART" id="SM00382">
    <property type="entry name" value="AAA"/>
    <property type="match status" value="2"/>
</dbReference>
<protein>
    <submittedName>
        <fullName evidence="5">Putative ABC transporter ATP-binding proteinc</fullName>
    </submittedName>
</protein>
<dbReference type="Pfam" id="PF00005">
    <property type="entry name" value="ABC_tran"/>
    <property type="match status" value="2"/>
</dbReference>
<dbReference type="Pfam" id="PF00037">
    <property type="entry name" value="Fer4"/>
    <property type="match status" value="1"/>
</dbReference>
<dbReference type="GO" id="GO:0005524">
    <property type="term" value="F:ATP binding"/>
    <property type="evidence" value="ECO:0007669"/>
    <property type="project" value="UniProtKB-KW"/>
</dbReference>
<dbReference type="SUPFAM" id="SSF52540">
    <property type="entry name" value="P-loop containing nucleoside triphosphate hydrolases"/>
    <property type="match status" value="2"/>
</dbReference>